<dbReference type="Gene3D" id="3.40.50.300">
    <property type="entry name" value="P-loop containing nucleotide triphosphate hydrolases"/>
    <property type="match status" value="1"/>
</dbReference>
<dbReference type="STRING" id="931626.Awo_c34150"/>
<evidence type="ECO:0000313" key="5">
    <source>
        <dbReference type="EMBL" id="AFA50141.1"/>
    </source>
</evidence>
<reference evidence="6" key="1">
    <citation type="submission" date="2011-07" db="EMBL/GenBank/DDBJ databases">
        <title>Complete genome sequence of Acetobacterium woodii.</title>
        <authorList>
            <person name="Poehlein A."/>
            <person name="Schmidt S."/>
            <person name="Kaster A.-K."/>
            <person name="Goenrich M."/>
            <person name="Vollmers J."/>
            <person name="Thuermer A."/>
            <person name="Gottschalk G."/>
            <person name="Thauer R.K."/>
            <person name="Daniel R."/>
            <person name="Mueller V."/>
        </authorList>
    </citation>
    <scope>NUCLEOTIDE SEQUENCE [LARGE SCALE GENOMIC DNA]</scope>
    <source>
        <strain evidence="6">ATCC 29683 / DSM 1030 / JCM 2381 / KCTC 1655 / WB1</strain>
    </source>
</reference>
<proteinExistence type="predicted"/>
<keyword evidence="3" id="KW-0804">Transcription</keyword>
<keyword evidence="1" id="KW-0805">Transcription regulation</keyword>
<sequence length="828" mass="94511">MKNKKILNRDRINTMLSAVYDYPLTILEAPMGYGKTTAVKRFIEQKNLHTCWFTFSDFKNSETAFWDSFANAIITIDTQAGTILKSLGLPTDAPQMGKVLQTLDSLDFDGTFLIVLDDYHLAGDMRLNRLFLRLAQEELEGFSILLITRDTTGLDFIELLSKGQCCLLPKQLLQFTQGELQDYCRMMLTDITDTDQQMIWQYTDGWISFAYIILLGLESGIPIGMSTNLENMIERTLFAPYDEKTQGFLLLLSVMEDFTAEQAAFVTQQEDAPQLLKRLDMENAFIYYEEKTGIYKIHAVLQNFLRIKRHLSTDDLQNLYGRLGDWMMSQQNLLAAYSYLNRAGRSEDILAHLNNPKNIRNEWLDFEGADELFNRLPRELLFQYPFAYLLHMFYSILLGKENEILGWNERLDELQQYYKNMAGLEETYRNRILGEILIVRKFTRFNDVAAMCASDAEIIRLLNGQNSYITLPENEFTFASPHYLYLYYRDKGSFCKLANLLSEDVGYAKFSGGCGTGSDALTLAEYALETGDLNNVASHCRKAIAKAEIMSQTGIVICAKFSLIRLRLIEGNVSQALHLLTELERHVEKMNNSVYNTTIDLCKGYVFACLGRPEQIPTWLQIGEIKAADFYDQGIAFNYIVYGKTLLALEKYDELESRIEQFEAYFSVFCNRLGLIHNQIFEAVARCRLYGLEEGASVLLVALDEAQADNLVLPFAENALHIMGMLKIIIQGNPGNTFFNHILMLCCRYESAIMGLPHPVATLSRREINILSLAAEGLSRKEIAARLYIAEGTVKTHFKNIYQKLGVNSKMAAVKIAQNRGYLSMTEW</sequence>
<dbReference type="PANTHER" id="PTHR44688">
    <property type="entry name" value="DNA-BINDING TRANSCRIPTIONAL ACTIVATOR DEVR_DOSR"/>
    <property type="match status" value="1"/>
</dbReference>
<dbReference type="SUPFAM" id="SSF52540">
    <property type="entry name" value="P-loop containing nucleoside triphosphate hydrolases"/>
    <property type="match status" value="1"/>
</dbReference>
<keyword evidence="6" id="KW-1185">Reference proteome</keyword>
<dbReference type="InterPro" id="IPR000792">
    <property type="entry name" value="Tscrpt_reg_LuxR_C"/>
</dbReference>
<dbReference type="SUPFAM" id="SSF46894">
    <property type="entry name" value="C-terminal effector domain of the bipartite response regulators"/>
    <property type="match status" value="1"/>
</dbReference>
<dbReference type="SMART" id="SM00421">
    <property type="entry name" value="HTH_LUXR"/>
    <property type="match status" value="1"/>
</dbReference>
<evidence type="ECO:0000256" key="3">
    <source>
        <dbReference type="ARBA" id="ARBA00023163"/>
    </source>
</evidence>
<dbReference type="PRINTS" id="PR00038">
    <property type="entry name" value="HTHLUXR"/>
</dbReference>
<dbReference type="AlphaFoldDB" id="H6LBL8"/>
<dbReference type="GO" id="GO:0006355">
    <property type="term" value="P:regulation of DNA-templated transcription"/>
    <property type="evidence" value="ECO:0007669"/>
    <property type="project" value="InterPro"/>
</dbReference>
<dbReference type="InterPro" id="IPR027417">
    <property type="entry name" value="P-loop_NTPase"/>
</dbReference>
<accession>H6LBL8</accession>
<dbReference type="Gene3D" id="1.25.40.10">
    <property type="entry name" value="Tetratricopeptide repeat domain"/>
    <property type="match status" value="1"/>
</dbReference>
<evidence type="ECO:0000256" key="2">
    <source>
        <dbReference type="ARBA" id="ARBA00023125"/>
    </source>
</evidence>
<dbReference type="InterPro" id="IPR016032">
    <property type="entry name" value="Sig_transdc_resp-reg_C-effctor"/>
</dbReference>
<dbReference type="EMBL" id="CP002987">
    <property type="protein sequence ID" value="AFA50141.1"/>
    <property type="molecule type" value="Genomic_DNA"/>
</dbReference>
<dbReference type="PROSITE" id="PS50043">
    <property type="entry name" value="HTH_LUXR_2"/>
    <property type="match status" value="1"/>
</dbReference>
<dbReference type="RefSeq" id="WP_014357734.1">
    <property type="nucleotide sequence ID" value="NC_016894.1"/>
</dbReference>
<dbReference type="Proteomes" id="UP000007177">
    <property type="component" value="Chromosome"/>
</dbReference>
<dbReference type="InterPro" id="IPR059106">
    <property type="entry name" value="WHD_MalT"/>
</dbReference>
<dbReference type="Pfam" id="PF25873">
    <property type="entry name" value="WHD_MalT"/>
    <property type="match status" value="1"/>
</dbReference>
<protein>
    <submittedName>
        <fullName evidence="5">Transcriptional regulator LuxR</fullName>
    </submittedName>
</protein>
<dbReference type="Gene3D" id="1.10.10.10">
    <property type="entry name" value="Winged helix-like DNA-binding domain superfamily/Winged helix DNA-binding domain"/>
    <property type="match status" value="1"/>
</dbReference>
<dbReference type="InterPro" id="IPR011990">
    <property type="entry name" value="TPR-like_helical_dom_sf"/>
</dbReference>
<reference evidence="5 6" key="2">
    <citation type="journal article" date="2012" name="PLoS ONE">
        <title>An ancient pathway combining carbon dioxide fixation with the generation and utilization of a sodium ion gradient for ATP synthesis.</title>
        <authorList>
            <person name="Poehlein A."/>
            <person name="Schmidt S."/>
            <person name="Kaster A.K."/>
            <person name="Goenrich M."/>
            <person name="Vollmers J."/>
            <person name="Thurmer A."/>
            <person name="Bertsch J."/>
            <person name="Schuchmann K."/>
            <person name="Voigt B."/>
            <person name="Hecker M."/>
            <person name="Daniel R."/>
            <person name="Thauer R.K."/>
            <person name="Gottschalk G."/>
            <person name="Muller V."/>
        </authorList>
    </citation>
    <scope>NUCLEOTIDE SEQUENCE [LARGE SCALE GENOMIC DNA]</scope>
    <source>
        <strain evidence="6">ATCC 29683 / DSM 1030 / JCM 2381 / KCTC 1655 / WB1</strain>
    </source>
</reference>
<evidence type="ECO:0000313" key="6">
    <source>
        <dbReference type="Proteomes" id="UP000007177"/>
    </source>
</evidence>
<dbReference type="GO" id="GO:0003677">
    <property type="term" value="F:DNA binding"/>
    <property type="evidence" value="ECO:0007669"/>
    <property type="project" value="UniProtKB-KW"/>
</dbReference>
<dbReference type="Pfam" id="PF00196">
    <property type="entry name" value="GerE"/>
    <property type="match status" value="1"/>
</dbReference>
<name>H6LBL8_ACEWD</name>
<dbReference type="InterPro" id="IPR036388">
    <property type="entry name" value="WH-like_DNA-bd_sf"/>
</dbReference>
<keyword evidence="2" id="KW-0238">DNA-binding</keyword>
<dbReference type="OrthoDB" id="2039528at2"/>
<feature type="domain" description="HTH luxR-type" evidence="4">
    <location>
        <begin position="756"/>
        <end position="821"/>
    </location>
</feature>
<dbReference type="HOGENOM" id="CLU_006325_4_0_9"/>
<dbReference type="PANTHER" id="PTHR44688:SF16">
    <property type="entry name" value="DNA-BINDING TRANSCRIPTIONAL ACTIVATOR DEVR_DOSR"/>
    <property type="match status" value="1"/>
</dbReference>
<dbReference type="KEGG" id="awo:Awo_c34150"/>
<organism evidence="5 6">
    <name type="scientific">Acetobacterium woodii (strain ATCC 29683 / DSM 1030 / JCM 2381 / KCTC 1655 / WB1)</name>
    <dbReference type="NCBI Taxonomy" id="931626"/>
    <lineage>
        <taxon>Bacteria</taxon>
        <taxon>Bacillati</taxon>
        <taxon>Bacillota</taxon>
        <taxon>Clostridia</taxon>
        <taxon>Eubacteriales</taxon>
        <taxon>Eubacteriaceae</taxon>
        <taxon>Acetobacterium</taxon>
    </lineage>
</organism>
<gene>
    <name evidence="5" type="primary">luxR</name>
    <name evidence="5" type="ordered locus">Awo_c34150</name>
</gene>
<evidence type="ECO:0000259" key="4">
    <source>
        <dbReference type="PROSITE" id="PS50043"/>
    </source>
</evidence>
<evidence type="ECO:0000256" key="1">
    <source>
        <dbReference type="ARBA" id="ARBA00023015"/>
    </source>
</evidence>
<dbReference type="eggNOG" id="COG2909">
    <property type="taxonomic scope" value="Bacteria"/>
</dbReference>
<dbReference type="CDD" id="cd06170">
    <property type="entry name" value="LuxR_C_like"/>
    <property type="match status" value="1"/>
</dbReference>